<comment type="caution">
    <text evidence="2">The sequence shown here is derived from an EMBL/GenBank/DDBJ whole genome shotgun (WGS) entry which is preliminary data.</text>
</comment>
<dbReference type="InterPro" id="IPR013154">
    <property type="entry name" value="ADH-like_N"/>
</dbReference>
<feature type="domain" description="Enoyl reductase (ER)" evidence="1">
    <location>
        <begin position="13"/>
        <end position="339"/>
    </location>
</feature>
<dbReference type="Pfam" id="PF08240">
    <property type="entry name" value="ADH_N"/>
    <property type="match status" value="1"/>
</dbReference>
<dbReference type="InterPro" id="IPR011032">
    <property type="entry name" value="GroES-like_sf"/>
</dbReference>
<dbReference type="EMBL" id="MLJW01000061">
    <property type="protein sequence ID" value="OIR04000.1"/>
    <property type="molecule type" value="Genomic_DNA"/>
</dbReference>
<dbReference type="InterPro" id="IPR036291">
    <property type="entry name" value="NAD(P)-bd_dom_sf"/>
</dbReference>
<dbReference type="PANTHER" id="PTHR45033:SF2">
    <property type="entry name" value="ZINC-TYPE ALCOHOL DEHYDROGENASE-LIKE PROTEIN C1773.06C"/>
    <property type="match status" value="1"/>
</dbReference>
<organism evidence="2">
    <name type="scientific">mine drainage metagenome</name>
    <dbReference type="NCBI Taxonomy" id="410659"/>
    <lineage>
        <taxon>unclassified sequences</taxon>
        <taxon>metagenomes</taxon>
        <taxon>ecological metagenomes</taxon>
    </lineage>
</organism>
<dbReference type="SUPFAM" id="SSF50129">
    <property type="entry name" value="GroES-like"/>
    <property type="match status" value="1"/>
</dbReference>
<dbReference type="Gene3D" id="3.40.50.720">
    <property type="entry name" value="NAD(P)-binding Rossmann-like Domain"/>
    <property type="match status" value="1"/>
</dbReference>
<keyword evidence="2" id="KW-0560">Oxidoreductase</keyword>
<dbReference type="AlphaFoldDB" id="A0A1J5SIY2"/>
<dbReference type="InterPro" id="IPR013149">
    <property type="entry name" value="ADH-like_C"/>
</dbReference>
<dbReference type="SMART" id="SM00829">
    <property type="entry name" value="PKS_ER"/>
    <property type="match status" value="1"/>
</dbReference>
<dbReference type="Pfam" id="PF00107">
    <property type="entry name" value="ADH_zinc_N"/>
    <property type="match status" value="1"/>
</dbReference>
<dbReference type="CDD" id="cd08276">
    <property type="entry name" value="MDR7"/>
    <property type="match status" value="1"/>
</dbReference>
<dbReference type="SUPFAM" id="SSF51735">
    <property type="entry name" value="NAD(P)-binding Rossmann-fold domains"/>
    <property type="match status" value="1"/>
</dbReference>
<sequence>MNTTMKAWQLSSGTTAGLELVDRPTLQPRAGEVLFKLSAASLNYRDLLIRSGNYGVAAGPRPTIPASDGVGAIVAVGASVTRWKVGDRVAGAFRPKWLDGELTREGSEWALGAGAVDGILADYVALPETGVVAVPAHLTDEEAAALPCAAVTAWNAVFVAHDTKPGDTVLILGTGGVSLFALQFAKLAGARVILTSSDDAKLERGRALGADETLNYRTHADWPERVLSLTGGRGVDLAVDVVGGKGLNAVVQAARFGGTVALIGVLEGFEGPVSTGQILRKGVRIQGISVGSVAMFESMNRAIAQARLRSVIDRVFPFEEVPAAYEHLASGKHFGKVVIRR</sequence>
<dbReference type="GO" id="GO:0004022">
    <property type="term" value="F:alcohol dehydrogenase (NAD+) activity"/>
    <property type="evidence" value="ECO:0007669"/>
    <property type="project" value="UniProtKB-EC"/>
</dbReference>
<dbReference type="PANTHER" id="PTHR45033">
    <property type="match status" value="1"/>
</dbReference>
<evidence type="ECO:0000313" key="2">
    <source>
        <dbReference type="EMBL" id="OIR04000.1"/>
    </source>
</evidence>
<protein>
    <submittedName>
        <fullName evidence="2">Alcohol dehydrogenase</fullName>
        <ecNumber evidence="2">1.1.1.1</ecNumber>
    </submittedName>
</protein>
<dbReference type="EC" id="1.1.1.1" evidence="2"/>
<dbReference type="InterPro" id="IPR020843">
    <property type="entry name" value="ER"/>
</dbReference>
<dbReference type="Gene3D" id="3.90.180.10">
    <property type="entry name" value="Medium-chain alcohol dehydrogenases, catalytic domain"/>
    <property type="match status" value="1"/>
</dbReference>
<gene>
    <name evidence="2" type="primary">adhT_2</name>
    <name evidence="2" type="ORF">GALL_139370</name>
</gene>
<dbReference type="InterPro" id="IPR052711">
    <property type="entry name" value="Zinc_ADH-like"/>
</dbReference>
<name>A0A1J5SIY2_9ZZZZ</name>
<reference evidence="2" key="1">
    <citation type="submission" date="2016-10" db="EMBL/GenBank/DDBJ databases">
        <title>Sequence of Gallionella enrichment culture.</title>
        <authorList>
            <person name="Poehlein A."/>
            <person name="Muehling M."/>
            <person name="Daniel R."/>
        </authorList>
    </citation>
    <scope>NUCLEOTIDE SEQUENCE</scope>
</reference>
<proteinExistence type="predicted"/>
<evidence type="ECO:0000259" key="1">
    <source>
        <dbReference type="SMART" id="SM00829"/>
    </source>
</evidence>
<accession>A0A1J5SIY2</accession>